<evidence type="ECO:0000256" key="6">
    <source>
        <dbReference type="ARBA" id="ARBA00023136"/>
    </source>
</evidence>
<dbReference type="EMBL" id="FCOX02000092">
    <property type="protein sequence ID" value="SAL05841.1"/>
    <property type="molecule type" value="Genomic_DNA"/>
</dbReference>
<evidence type="ECO:0000256" key="4">
    <source>
        <dbReference type="ARBA" id="ARBA00022692"/>
    </source>
</evidence>
<evidence type="ECO:0000256" key="5">
    <source>
        <dbReference type="ARBA" id="ARBA00022989"/>
    </source>
</evidence>
<dbReference type="AlphaFoldDB" id="A0A158EG27"/>
<feature type="transmembrane region" description="Helical" evidence="7">
    <location>
        <begin position="12"/>
        <end position="34"/>
    </location>
</feature>
<accession>A0A158EG27</accession>
<dbReference type="PANTHER" id="PTHR30065:SF1">
    <property type="entry name" value="SURFACE PRESENTATION OF ANTIGENS PROTEIN SPAR"/>
    <property type="match status" value="1"/>
</dbReference>
<dbReference type="GO" id="GO:0006605">
    <property type="term" value="P:protein targeting"/>
    <property type="evidence" value="ECO:0007669"/>
    <property type="project" value="UniProtKB-UniRule"/>
</dbReference>
<evidence type="ECO:0000256" key="1">
    <source>
        <dbReference type="ARBA" id="ARBA00004651"/>
    </source>
</evidence>
<feature type="transmembrane region" description="Helical" evidence="7">
    <location>
        <begin position="222"/>
        <end position="243"/>
    </location>
</feature>
<dbReference type="GO" id="GO:0005886">
    <property type="term" value="C:plasma membrane"/>
    <property type="evidence" value="ECO:0007669"/>
    <property type="project" value="UniProtKB-SubCell"/>
</dbReference>
<dbReference type="Pfam" id="PF01311">
    <property type="entry name" value="Bac_export_1"/>
    <property type="match status" value="1"/>
</dbReference>
<dbReference type="NCBIfam" id="TIGR01401">
    <property type="entry name" value="fliR_like_III"/>
    <property type="match status" value="1"/>
</dbReference>
<keyword evidence="4 7" id="KW-0812">Transmembrane</keyword>
<evidence type="ECO:0000256" key="3">
    <source>
        <dbReference type="ARBA" id="ARBA00022475"/>
    </source>
</evidence>
<proteinExistence type="inferred from homology"/>
<organism evidence="8 9">
    <name type="scientific">Caballeronia calidae</name>
    <dbReference type="NCBI Taxonomy" id="1777139"/>
    <lineage>
        <taxon>Bacteria</taxon>
        <taxon>Pseudomonadati</taxon>
        <taxon>Pseudomonadota</taxon>
        <taxon>Betaproteobacteria</taxon>
        <taxon>Burkholderiales</taxon>
        <taxon>Burkholderiaceae</taxon>
        <taxon>Caballeronia</taxon>
    </lineage>
</organism>
<keyword evidence="6 7" id="KW-0472">Membrane</keyword>
<feature type="transmembrane region" description="Helical" evidence="7">
    <location>
        <begin position="46"/>
        <end position="66"/>
    </location>
</feature>
<comment type="caution">
    <text evidence="8">The sequence shown here is derived from an EMBL/GenBank/DDBJ whole genome shotgun (WGS) entry which is preliminary data.</text>
</comment>
<comment type="subcellular location">
    <subcellularLocation>
        <location evidence="1 7">Cell membrane</location>
        <topology evidence="1 7">Multi-pass membrane protein</topology>
    </subcellularLocation>
</comment>
<feature type="transmembrane region" description="Helical" evidence="7">
    <location>
        <begin position="132"/>
        <end position="155"/>
    </location>
</feature>
<dbReference type="PANTHER" id="PTHR30065">
    <property type="entry name" value="FLAGELLAR BIOSYNTHETIC PROTEIN FLIR"/>
    <property type="match status" value="1"/>
</dbReference>
<dbReference type="Proteomes" id="UP000071859">
    <property type="component" value="Unassembled WGS sequence"/>
</dbReference>
<evidence type="ECO:0000256" key="2">
    <source>
        <dbReference type="ARBA" id="ARBA00009772"/>
    </source>
</evidence>
<comment type="similarity">
    <text evidence="2 7">Belongs to the FliR/MopE/SpaR family.</text>
</comment>
<dbReference type="InterPro" id="IPR002010">
    <property type="entry name" value="T3SS_IM_R"/>
</dbReference>
<keyword evidence="5 7" id="KW-1133">Transmembrane helix</keyword>
<reference evidence="8" key="1">
    <citation type="submission" date="2016-01" db="EMBL/GenBank/DDBJ databases">
        <authorList>
            <person name="Peeters C."/>
        </authorList>
    </citation>
    <scope>NUCLEOTIDE SEQUENCE</scope>
    <source>
        <strain evidence="8">LMG 29321</strain>
    </source>
</reference>
<feature type="transmembrane region" description="Helical" evidence="7">
    <location>
        <begin position="78"/>
        <end position="99"/>
    </location>
</feature>
<sequence length="264" mass="28715">MTGFSMEIGAPLFVNYLGVLLVSCIRIFVVMFILPASSDELLTGPARNGAVFVWGTFIAVGQLELLKDMSGATLAWLCMREAIIGTIIGMSASTIFWVAQGTGVYLDDIASFNIIQLNNPLKSEQSTPISSIIMQFTISVFWCYGGMSALLGAIYESYTWWPLNSMLPVRDAMLQSFILTSADGLMLRIAKMASPVVFMLLLVDLGFGFIGRNAEKLELTNLAQPIKGIVAVVLVTLLSTMLFDQIRSELAFASFGAALSKLLH</sequence>
<evidence type="ECO:0000256" key="7">
    <source>
        <dbReference type="RuleBase" id="RU362072"/>
    </source>
</evidence>
<protein>
    <submittedName>
        <fullName evidence="8">Type III secretion protein SpaR/YscT/HrcT</fullName>
    </submittedName>
</protein>
<feature type="transmembrane region" description="Helical" evidence="7">
    <location>
        <begin position="192"/>
        <end position="210"/>
    </location>
</feature>
<keyword evidence="3 7" id="KW-1003">Cell membrane</keyword>
<dbReference type="PRINTS" id="PR00953">
    <property type="entry name" value="TYPE3IMRPROT"/>
</dbReference>
<gene>
    <name evidence="8" type="ORF">AWB78_07731</name>
</gene>
<dbReference type="InterPro" id="IPR006304">
    <property type="entry name" value="T3SS_SpaR/YscT"/>
</dbReference>
<evidence type="ECO:0000313" key="8">
    <source>
        <dbReference type="EMBL" id="SAL05841.1"/>
    </source>
</evidence>
<name>A0A158EG27_9BURK</name>
<evidence type="ECO:0000313" key="9">
    <source>
        <dbReference type="Proteomes" id="UP000071859"/>
    </source>
</evidence>
<keyword evidence="9" id="KW-1185">Reference proteome</keyword>